<evidence type="ECO:0000256" key="2">
    <source>
        <dbReference type="ARBA" id="ARBA00022730"/>
    </source>
</evidence>
<keyword evidence="4 7" id="KW-0689">Ribosomal protein</keyword>
<keyword evidence="5 7" id="KW-0687">Ribonucleoprotein</keyword>
<accession>A0A2R5HDP5</accession>
<dbReference type="OrthoDB" id="9810939at2"/>
<dbReference type="InterPro" id="IPR005484">
    <property type="entry name" value="Ribosomal_uL18_bac/plant/anim"/>
</dbReference>
<dbReference type="PANTHER" id="PTHR12899">
    <property type="entry name" value="39S RIBOSOMAL PROTEIN L18, MITOCHONDRIAL"/>
    <property type="match status" value="1"/>
</dbReference>
<dbReference type="SUPFAM" id="SSF53137">
    <property type="entry name" value="Translational machinery components"/>
    <property type="match status" value="1"/>
</dbReference>
<dbReference type="Proteomes" id="UP000245021">
    <property type="component" value="Unassembled WGS sequence"/>
</dbReference>
<comment type="function">
    <text evidence="7">This is one of the proteins that bind and probably mediate the attachment of the 5S RNA into the large ribosomal subunit, where it forms part of the central protuberance.</text>
</comment>
<dbReference type="CDD" id="cd00432">
    <property type="entry name" value="Ribosomal_L18_L5e"/>
    <property type="match status" value="1"/>
</dbReference>
<evidence type="ECO:0000256" key="7">
    <source>
        <dbReference type="HAMAP-Rule" id="MF_01337"/>
    </source>
</evidence>
<organism evidence="8 9">
    <name type="scientific">Lactococcus termiticola</name>
    <dbReference type="NCBI Taxonomy" id="2169526"/>
    <lineage>
        <taxon>Bacteria</taxon>
        <taxon>Bacillati</taxon>
        <taxon>Bacillota</taxon>
        <taxon>Bacilli</taxon>
        <taxon>Lactobacillales</taxon>
        <taxon>Streptococcaceae</taxon>
        <taxon>Lactococcus</taxon>
    </lineage>
</organism>
<gene>
    <name evidence="7 8" type="primary">rplR</name>
    <name evidence="8" type="ORF">NtB2_00247</name>
</gene>
<comment type="caution">
    <text evidence="8">The sequence shown here is derived from an EMBL/GenBank/DDBJ whole genome shotgun (WGS) entry which is preliminary data.</text>
</comment>
<evidence type="ECO:0000256" key="1">
    <source>
        <dbReference type="ARBA" id="ARBA00007116"/>
    </source>
</evidence>
<dbReference type="GO" id="GO:0022625">
    <property type="term" value="C:cytosolic large ribosomal subunit"/>
    <property type="evidence" value="ECO:0007669"/>
    <property type="project" value="TreeGrafter"/>
</dbReference>
<dbReference type="RefSeq" id="WP_109245118.1">
    <property type="nucleotide sequence ID" value="NZ_BFFO01000001.1"/>
</dbReference>
<sequence length="115" mass="12453">MIIKADKNKLRQKRHTRVRGKISGTAERPRLNVFRSNTNIYAQVIDDVAGVTLASANSLKLSGTKTEQAKSVGEAIAAAAKAAKVEEVIFDRGGYLYHGRVQALAEAAREAGLKF</sequence>
<evidence type="ECO:0000313" key="8">
    <source>
        <dbReference type="EMBL" id="GBG96142.1"/>
    </source>
</evidence>
<dbReference type="PANTHER" id="PTHR12899:SF3">
    <property type="entry name" value="LARGE RIBOSOMAL SUBUNIT PROTEIN UL18M"/>
    <property type="match status" value="1"/>
</dbReference>
<reference evidence="8 9" key="1">
    <citation type="journal article" date="2018" name="Genome Announc.">
        <title>Draft Genome Sequence of Lactococcus sp. Strain NtB2 (JCM 32569), Isolated from the Gut of the Higher Termite Nasutitermes takasagoensis.</title>
        <authorList>
            <person name="Noda S."/>
            <person name="Aihara C."/>
            <person name="Yuki M."/>
            <person name="Ohkuma M."/>
        </authorList>
    </citation>
    <scope>NUCLEOTIDE SEQUENCE [LARGE SCALE GENOMIC DNA]</scope>
    <source>
        <strain evidence="8 9">NtB2</strain>
    </source>
</reference>
<dbReference type="GO" id="GO:0003735">
    <property type="term" value="F:structural constituent of ribosome"/>
    <property type="evidence" value="ECO:0007669"/>
    <property type="project" value="InterPro"/>
</dbReference>
<evidence type="ECO:0000256" key="6">
    <source>
        <dbReference type="ARBA" id="ARBA00035197"/>
    </source>
</evidence>
<comment type="subunit">
    <text evidence="7">Part of the 50S ribosomal subunit; part of the 5S rRNA/L5/L18/L25 subcomplex. Contacts the 5S and 23S rRNAs.</text>
</comment>
<dbReference type="GO" id="GO:0006412">
    <property type="term" value="P:translation"/>
    <property type="evidence" value="ECO:0007669"/>
    <property type="project" value="UniProtKB-UniRule"/>
</dbReference>
<dbReference type="InterPro" id="IPR004389">
    <property type="entry name" value="Ribosomal_uL18_bac-type"/>
</dbReference>
<name>A0A2R5HDP5_9LACT</name>
<comment type="similarity">
    <text evidence="1 7">Belongs to the universal ribosomal protein uL18 family.</text>
</comment>
<dbReference type="FunFam" id="3.30.420.100:FF:000001">
    <property type="entry name" value="50S ribosomal protein L18"/>
    <property type="match status" value="1"/>
</dbReference>
<dbReference type="EMBL" id="BFFO01000001">
    <property type="protein sequence ID" value="GBG96142.1"/>
    <property type="molecule type" value="Genomic_DNA"/>
</dbReference>
<evidence type="ECO:0000256" key="4">
    <source>
        <dbReference type="ARBA" id="ARBA00022980"/>
    </source>
</evidence>
<evidence type="ECO:0000313" key="9">
    <source>
        <dbReference type="Proteomes" id="UP000245021"/>
    </source>
</evidence>
<keyword evidence="2 7" id="KW-0699">rRNA-binding</keyword>
<evidence type="ECO:0000256" key="5">
    <source>
        <dbReference type="ARBA" id="ARBA00023274"/>
    </source>
</evidence>
<dbReference type="GO" id="GO:0008097">
    <property type="term" value="F:5S rRNA binding"/>
    <property type="evidence" value="ECO:0007669"/>
    <property type="project" value="TreeGrafter"/>
</dbReference>
<dbReference type="Pfam" id="PF00861">
    <property type="entry name" value="Ribosomal_L18p"/>
    <property type="match status" value="1"/>
</dbReference>
<protein>
    <recommendedName>
        <fullName evidence="6 7">Large ribosomal subunit protein uL18</fullName>
    </recommendedName>
</protein>
<dbReference type="InterPro" id="IPR057268">
    <property type="entry name" value="Ribosomal_L18"/>
</dbReference>
<dbReference type="AlphaFoldDB" id="A0A2R5HDP5"/>
<dbReference type="NCBIfam" id="TIGR00060">
    <property type="entry name" value="L18_bact"/>
    <property type="match status" value="1"/>
</dbReference>
<keyword evidence="3 7" id="KW-0694">RNA-binding</keyword>
<proteinExistence type="inferred from homology"/>
<dbReference type="Gene3D" id="3.30.420.100">
    <property type="match status" value="1"/>
</dbReference>
<evidence type="ECO:0000256" key="3">
    <source>
        <dbReference type="ARBA" id="ARBA00022884"/>
    </source>
</evidence>
<dbReference type="HAMAP" id="MF_01337_B">
    <property type="entry name" value="Ribosomal_uL18_B"/>
    <property type="match status" value="1"/>
</dbReference>
<keyword evidence="9" id="KW-1185">Reference proteome</keyword>